<evidence type="ECO:0000256" key="1">
    <source>
        <dbReference type="ARBA" id="ARBA00022723"/>
    </source>
</evidence>
<dbReference type="CDD" id="cd04508">
    <property type="entry name" value="Tudor_SF"/>
    <property type="match status" value="1"/>
</dbReference>
<organism evidence="6">
    <name type="scientific">Chrysotila carterae</name>
    <name type="common">Marine alga</name>
    <name type="synonym">Syracosphaera carterae</name>
    <dbReference type="NCBI Taxonomy" id="13221"/>
    <lineage>
        <taxon>Eukaryota</taxon>
        <taxon>Haptista</taxon>
        <taxon>Haptophyta</taxon>
        <taxon>Prymnesiophyceae</taxon>
        <taxon>Isochrysidales</taxon>
        <taxon>Isochrysidaceae</taxon>
        <taxon>Chrysotila</taxon>
    </lineage>
</organism>
<feature type="region of interest" description="Disordered" evidence="4">
    <location>
        <begin position="130"/>
        <end position="149"/>
    </location>
</feature>
<dbReference type="InterPro" id="IPR032378">
    <property type="entry name" value="ZC3H15/TMA46_C"/>
</dbReference>
<feature type="compositionally biased region" description="Acidic residues" evidence="4">
    <location>
        <begin position="185"/>
        <end position="197"/>
    </location>
</feature>
<dbReference type="SMART" id="SM00333">
    <property type="entry name" value="TUDOR"/>
    <property type="match status" value="1"/>
</dbReference>
<dbReference type="SUPFAM" id="SSF63748">
    <property type="entry name" value="Tudor/PWWP/MBT"/>
    <property type="match status" value="1"/>
</dbReference>
<evidence type="ECO:0000313" key="6">
    <source>
        <dbReference type="EMBL" id="CAE0763996.1"/>
    </source>
</evidence>
<feature type="compositionally biased region" description="Low complexity" evidence="4">
    <location>
        <begin position="203"/>
        <end position="222"/>
    </location>
</feature>
<dbReference type="GO" id="GO:0008270">
    <property type="term" value="F:zinc ion binding"/>
    <property type="evidence" value="ECO:0007669"/>
    <property type="project" value="UniProtKB-KW"/>
</dbReference>
<feature type="region of interest" description="Disordered" evidence="4">
    <location>
        <begin position="303"/>
        <end position="332"/>
    </location>
</feature>
<proteinExistence type="predicted"/>
<keyword evidence="2" id="KW-0863">Zinc-finger</keyword>
<protein>
    <recommendedName>
        <fullName evidence="5">Tudor domain-containing protein</fullName>
    </recommendedName>
</protein>
<reference evidence="6" key="1">
    <citation type="submission" date="2021-01" db="EMBL/GenBank/DDBJ databases">
        <authorList>
            <person name="Corre E."/>
            <person name="Pelletier E."/>
            <person name="Niang G."/>
            <person name="Scheremetjew M."/>
            <person name="Finn R."/>
            <person name="Kale V."/>
            <person name="Holt S."/>
            <person name="Cochrane G."/>
            <person name="Meng A."/>
            <person name="Brown T."/>
            <person name="Cohen L."/>
        </authorList>
    </citation>
    <scope>NUCLEOTIDE SEQUENCE</scope>
    <source>
        <strain evidence="6">CCMP645</strain>
    </source>
</reference>
<gene>
    <name evidence="6" type="ORF">PCAR00345_LOCUS16608</name>
</gene>
<dbReference type="GO" id="GO:0003729">
    <property type="term" value="F:mRNA binding"/>
    <property type="evidence" value="ECO:0007669"/>
    <property type="project" value="TreeGrafter"/>
</dbReference>
<keyword evidence="3" id="KW-0862">Zinc</keyword>
<dbReference type="PANTHER" id="PTHR12681:SF0">
    <property type="entry name" value="ZINC FINGER CCCH DOMAIN-CONTAINING PROTEIN 15"/>
    <property type="match status" value="1"/>
</dbReference>
<sequence>MPPKGKGNPVAAKAADKTFGMKNKSKSKQAAMIIKQAQGGQAVDAQMNKKKQDEQKRAQAMALDALLFQEAVKKPKKKEVKVEKKVEEVVEVEPTELEEKIEWQRARIKSRTPVTLERLQAWLQAKVDAKASAQSGKLKNAKGELEKGKRVHGLTGKDLFSVDPNLFVDDAEAVGDGLDERVGTDDEESEEEGEDGSDNGKPNGTANGTANGGHASSSAAARRAARVDLVIGERVKAKYLGGKFWYEGVVLDVHADGTAKLEYEDGDVEEKVSRDLIQLLDREPAPKPFAVPKPAAAAAAAAAAPAAAPAPAPAQAQAPAAAASASAAADTPVALEDVDESLFLNEELPDDDDV</sequence>
<dbReference type="InterPro" id="IPR002999">
    <property type="entry name" value="Tudor"/>
</dbReference>
<dbReference type="Gene3D" id="2.30.30.140">
    <property type="match status" value="1"/>
</dbReference>
<accession>A0A7S4BF54</accession>
<evidence type="ECO:0000259" key="5">
    <source>
        <dbReference type="SMART" id="SM00333"/>
    </source>
</evidence>
<dbReference type="AlphaFoldDB" id="A0A7S4BF54"/>
<dbReference type="Gene3D" id="6.20.400.10">
    <property type="match status" value="1"/>
</dbReference>
<feature type="region of interest" description="Disordered" evidence="4">
    <location>
        <begin position="172"/>
        <end position="223"/>
    </location>
</feature>
<feature type="compositionally biased region" description="Low complexity" evidence="4">
    <location>
        <begin position="303"/>
        <end position="329"/>
    </location>
</feature>
<dbReference type="EMBL" id="HBIZ01026220">
    <property type="protein sequence ID" value="CAE0763996.1"/>
    <property type="molecule type" value="Transcribed_RNA"/>
</dbReference>
<name>A0A7S4BF54_CHRCT</name>
<dbReference type="GO" id="GO:0002181">
    <property type="term" value="P:cytoplasmic translation"/>
    <property type="evidence" value="ECO:0007669"/>
    <property type="project" value="TreeGrafter"/>
</dbReference>
<dbReference type="GO" id="GO:0005829">
    <property type="term" value="C:cytosol"/>
    <property type="evidence" value="ECO:0007669"/>
    <property type="project" value="TreeGrafter"/>
</dbReference>
<keyword evidence="1" id="KW-0479">Metal-binding</keyword>
<evidence type="ECO:0000256" key="3">
    <source>
        <dbReference type="ARBA" id="ARBA00022833"/>
    </source>
</evidence>
<dbReference type="Pfam" id="PF16543">
    <property type="entry name" value="DFRP_C"/>
    <property type="match status" value="1"/>
</dbReference>
<feature type="domain" description="Tudor" evidence="5">
    <location>
        <begin position="227"/>
        <end position="285"/>
    </location>
</feature>
<dbReference type="PANTHER" id="PTHR12681">
    <property type="entry name" value="ZINC FINGER-CONTAINING PROTEIN P48ZNF"/>
    <property type="match status" value="1"/>
</dbReference>
<evidence type="ECO:0000256" key="2">
    <source>
        <dbReference type="ARBA" id="ARBA00022771"/>
    </source>
</evidence>
<evidence type="ECO:0000256" key="4">
    <source>
        <dbReference type="SAM" id="MobiDB-lite"/>
    </source>
</evidence>